<dbReference type="Proteomes" id="UP001217485">
    <property type="component" value="Unassembled WGS sequence"/>
</dbReference>
<dbReference type="SUPFAM" id="SSF53901">
    <property type="entry name" value="Thiolase-like"/>
    <property type="match status" value="2"/>
</dbReference>
<comment type="caution">
    <text evidence="1">The sequence shown here is derived from an EMBL/GenBank/DDBJ whole genome shotgun (WGS) entry which is preliminary data.</text>
</comment>
<sequence>MRPLAAMVAAGAVTPVGLRSIDTAFSHRAAAAAMRESPLVDAQGEPVTMCFLPTLDPRVTGAARAVLLAERALGEALEKLGPAARGLRMQMGLCLDEHLGQRPPGGEAPAQRVAAELVARAQAYGCAPEIAVKVSTRGPAAPGYLLPELCDALARGAIDAALLGGVHTDYDPARIAALDAAGRLFRPENLDALVPGECAAFVVLMRPDVARRALLRELGQIVGVSTAHERARPDNDESAFQATGLTAALRAALAPLAERGLRAGWMLTDITFETFRHFELQAASVRTQQLFCDPQQLECPAQRIGALGAAAMPLHLAIASEAFARGFAPHPCAVSLAGSDGGERAAMVVVAPG</sequence>
<keyword evidence="2" id="KW-1185">Reference proteome</keyword>
<dbReference type="EMBL" id="JAQNDK010000003">
    <property type="protein sequence ID" value="MDC0681280.1"/>
    <property type="molecule type" value="Genomic_DNA"/>
</dbReference>
<reference evidence="1 2" key="1">
    <citation type="submission" date="2023-01" db="EMBL/GenBank/DDBJ databases">
        <title>Minimal conservation of predation-associated metabolite biosynthetic gene clusters underscores biosynthetic potential of Myxococcota including descriptions for ten novel species: Archangium lansinium sp. nov., Myxococcus landrumus sp. nov., Nannocystis bai.</title>
        <authorList>
            <person name="Ahearne A."/>
            <person name="Stevens C."/>
            <person name="Dowd S."/>
        </authorList>
    </citation>
    <scope>NUCLEOTIDE SEQUENCE [LARGE SCALE GENOMIC DNA]</scope>
    <source>
        <strain evidence="1 2">WIWO2</strain>
    </source>
</reference>
<name>A0ABT5C623_9BACT</name>
<protein>
    <submittedName>
        <fullName evidence="1">Beta-ketoacyl synthase N-terminal-like domain-containing protein</fullName>
    </submittedName>
</protein>
<evidence type="ECO:0000313" key="2">
    <source>
        <dbReference type="Proteomes" id="UP001217485"/>
    </source>
</evidence>
<dbReference type="Gene3D" id="3.40.47.10">
    <property type="match status" value="1"/>
</dbReference>
<evidence type="ECO:0000313" key="1">
    <source>
        <dbReference type="EMBL" id="MDC0681280.1"/>
    </source>
</evidence>
<accession>A0ABT5C623</accession>
<organism evidence="1 2">
    <name type="scientific">Sorangium atrum</name>
    <dbReference type="NCBI Taxonomy" id="2995308"/>
    <lineage>
        <taxon>Bacteria</taxon>
        <taxon>Pseudomonadati</taxon>
        <taxon>Myxococcota</taxon>
        <taxon>Polyangia</taxon>
        <taxon>Polyangiales</taxon>
        <taxon>Polyangiaceae</taxon>
        <taxon>Sorangium</taxon>
    </lineage>
</organism>
<dbReference type="RefSeq" id="WP_272098322.1">
    <property type="nucleotide sequence ID" value="NZ_JAQNDK010000003.1"/>
</dbReference>
<gene>
    <name evidence="1" type="ORF">POL72_26305</name>
</gene>
<proteinExistence type="predicted"/>
<dbReference type="InterPro" id="IPR016039">
    <property type="entry name" value="Thiolase-like"/>
</dbReference>